<dbReference type="PROSITE" id="PS50853">
    <property type="entry name" value="FN3"/>
    <property type="match status" value="8"/>
</dbReference>
<feature type="compositionally biased region" description="Acidic residues" evidence="1">
    <location>
        <begin position="1115"/>
        <end position="1133"/>
    </location>
</feature>
<dbReference type="FunFam" id="2.60.40.10:FF:001854">
    <property type="entry name" value="Uncharacterized protein, isoform E"/>
    <property type="match status" value="1"/>
</dbReference>
<dbReference type="InterPro" id="IPR013783">
    <property type="entry name" value="Ig-like_fold"/>
</dbReference>
<evidence type="ECO:0000313" key="4">
    <source>
        <dbReference type="Proteomes" id="UP000504634"/>
    </source>
</evidence>
<feature type="compositionally biased region" description="Low complexity" evidence="1">
    <location>
        <begin position="479"/>
        <end position="489"/>
    </location>
</feature>
<keyword evidence="4" id="KW-1185">Reference proteome</keyword>
<feature type="compositionally biased region" description="Low complexity" evidence="1">
    <location>
        <begin position="400"/>
        <end position="416"/>
    </location>
</feature>
<feature type="compositionally biased region" description="Basic residues" evidence="1">
    <location>
        <begin position="1645"/>
        <end position="1666"/>
    </location>
</feature>
<dbReference type="PANTHER" id="PTHR24099:SF11">
    <property type="entry name" value="FIBRONECTIN TYPE III DOMAIN-CONTAINING 3BA-RELATED"/>
    <property type="match status" value="1"/>
</dbReference>
<dbReference type="SMART" id="SM00060">
    <property type="entry name" value="FN3"/>
    <property type="match status" value="9"/>
</dbReference>
<feature type="compositionally biased region" description="Acidic residues" evidence="1">
    <location>
        <begin position="556"/>
        <end position="572"/>
    </location>
</feature>
<dbReference type="InterPro" id="IPR003961">
    <property type="entry name" value="FN3_dom"/>
</dbReference>
<feature type="compositionally biased region" description="Basic residues" evidence="1">
    <location>
        <begin position="499"/>
        <end position="512"/>
    </location>
</feature>
<feature type="region of interest" description="Disordered" evidence="1">
    <location>
        <begin position="1436"/>
        <end position="1464"/>
    </location>
</feature>
<feature type="domain" description="Fibronectin type-III" evidence="3">
    <location>
        <begin position="1192"/>
        <end position="1280"/>
    </location>
</feature>
<keyword evidence="2" id="KW-0472">Membrane</keyword>
<feature type="domain" description="Fibronectin type-III" evidence="3">
    <location>
        <begin position="872"/>
        <end position="963"/>
    </location>
</feature>
<dbReference type="CTD" id="34987"/>
<dbReference type="InterPro" id="IPR050617">
    <property type="entry name" value="E3_ligase_FN3/SPRY"/>
</dbReference>
<feature type="domain" description="Fibronectin type-III" evidence="3">
    <location>
        <begin position="1071"/>
        <end position="1191"/>
    </location>
</feature>
<protein>
    <submittedName>
        <fullName evidence="5">Fibronectin type-III domain-containing protein 3A</fullName>
    </submittedName>
</protein>
<keyword evidence="2" id="KW-0812">Transmembrane</keyword>
<dbReference type="SUPFAM" id="SSF49265">
    <property type="entry name" value="Fibronectin type III"/>
    <property type="match status" value="5"/>
</dbReference>
<feature type="compositionally biased region" description="Polar residues" evidence="1">
    <location>
        <begin position="1670"/>
        <end position="1682"/>
    </location>
</feature>
<feature type="compositionally biased region" description="Gly residues" evidence="1">
    <location>
        <begin position="206"/>
        <end position="215"/>
    </location>
</feature>
<feature type="compositionally biased region" description="Basic residues" evidence="1">
    <location>
        <begin position="1615"/>
        <end position="1624"/>
    </location>
</feature>
<feature type="domain" description="Fibronectin type-III" evidence="3">
    <location>
        <begin position="582"/>
        <end position="679"/>
    </location>
</feature>
<feature type="region of interest" description="Disordered" evidence="1">
    <location>
        <begin position="1107"/>
        <end position="1140"/>
    </location>
</feature>
<feature type="transmembrane region" description="Helical" evidence="2">
    <location>
        <begin position="1710"/>
        <end position="1732"/>
    </location>
</feature>
<evidence type="ECO:0000256" key="2">
    <source>
        <dbReference type="SAM" id="Phobius"/>
    </source>
</evidence>
<feature type="compositionally biased region" description="Low complexity" evidence="1">
    <location>
        <begin position="531"/>
        <end position="555"/>
    </location>
</feature>
<feature type="compositionally biased region" description="Basic and acidic residues" evidence="1">
    <location>
        <begin position="450"/>
        <end position="459"/>
    </location>
</feature>
<feature type="domain" description="Fibronectin type-III" evidence="3">
    <location>
        <begin position="1281"/>
        <end position="1374"/>
    </location>
</feature>
<keyword evidence="2" id="KW-1133">Transmembrane helix</keyword>
<feature type="compositionally biased region" description="Pro residues" evidence="1">
    <location>
        <begin position="390"/>
        <end position="399"/>
    </location>
</feature>
<feature type="domain" description="Fibronectin type-III" evidence="3">
    <location>
        <begin position="967"/>
        <end position="1069"/>
    </location>
</feature>
<dbReference type="RefSeq" id="XP_030384654.1">
    <property type="nucleotide sequence ID" value="XM_030528794.1"/>
</dbReference>
<accession>A0A6J2U8I8</accession>
<feature type="compositionally biased region" description="Low complexity" evidence="1">
    <location>
        <begin position="86"/>
        <end position="101"/>
    </location>
</feature>
<evidence type="ECO:0000313" key="5">
    <source>
        <dbReference type="RefSeq" id="XP_030384654.1"/>
    </source>
</evidence>
<dbReference type="GeneID" id="115631942"/>
<dbReference type="Proteomes" id="UP000504634">
    <property type="component" value="Unplaced"/>
</dbReference>
<feature type="compositionally biased region" description="Polar residues" evidence="1">
    <location>
        <begin position="1625"/>
        <end position="1635"/>
    </location>
</feature>
<feature type="compositionally biased region" description="Low complexity" evidence="1">
    <location>
        <begin position="1573"/>
        <end position="1588"/>
    </location>
</feature>
<feature type="region of interest" description="Disordered" evidence="1">
    <location>
        <begin position="1615"/>
        <end position="1682"/>
    </location>
</feature>
<organism evidence="4 5">
    <name type="scientific">Drosophila lebanonensis</name>
    <name type="common">Fruit fly</name>
    <name type="synonym">Scaptodrosophila lebanonensis</name>
    <dbReference type="NCBI Taxonomy" id="7225"/>
    <lineage>
        <taxon>Eukaryota</taxon>
        <taxon>Metazoa</taxon>
        <taxon>Ecdysozoa</taxon>
        <taxon>Arthropoda</taxon>
        <taxon>Hexapoda</taxon>
        <taxon>Insecta</taxon>
        <taxon>Pterygota</taxon>
        <taxon>Neoptera</taxon>
        <taxon>Endopterygota</taxon>
        <taxon>Diptera</taxon>
        <taxon>Brachycera</taxon>
        <taxon>Muscomorpha</taxon>
        <taxon>Ephydroidea</taxon>
        <taxon>Drosophilidae</taxon>
        <taxon>Scaptodrosophila</taxon>
    </lineage>
</organism>
<dbReference type="PRINTS" id="PR00014">
    <property type="entry name" value="FNTYPEIII"/>
</dbReference>
<dbReference type="OrthoDB" id="443915at2759"/>
<feature type="compositionally biased region" description="Gly residues" evidence="1">
    <location>
        <begin position="233"/>
        <end position="243"/>
    </location>
</feature>
<dbReference type="PANTHER" id="PTHR24099">
    <property type="entry name" value="E3 UBIQUITIN-PROTEIN LIGASE TRIM36-RELATED"/>
    <property type="match status" value="1"/>
</dbReference>
<dbReference type="FunFam" id="2.60.40.10:FF:001846">
    <property type="entry name" value="Uncharacterized protein, isoform E"/>
    <property type="match status" value="1"/>
</dbReference>
<feature type="compositionally biased region" description="Low complexity" evidence="1">
    <location>
        <begin position="183"/>
        <end position="193"/>
    </location>
</feature>
<sequence length="1733" mass="187707">MVLRLNVAEQQSSSSSNNNSVSNISKNSNINGNNSNNTSSNTGNGNSSGSGSNSNNATGRCSSSTTSSTTSLNSNASPSGIVMLVPQAQSQQQQQQQQQPLAAPPAAAPQYAAPQQLSPSDGSNSSLPASPPLLQQTATPPQGAQIVPPVCALHNPHQQLALMAAMQHQHHHLLPPPHSAGQHVPPHALHHAPPSAPPPHENGHAHIGGGGGGGISPSSGSSSASSVSSISSGSGGASNGGASNGTNGIGPPVTATLPPGPLYIQYPNEFYPPEYYIAPHPHEGICPQHPHHHPHAHHHQPMCAMSPEYGPTAVQMVSQNRPPPPMPVPVQVPQYVNENGTVTHVMLSPQYQQLHPGQGHLHATPFINGNFFTPLSGYPPGPGGNGPPHYHMPPPPPATQQPQTAAAPPQQQQQQQQPPPRTQVSHSPHSPSPPNYKDERSQRQHKKLVHKLERQRELDSAVSTPTHSPSPRRNDINGHHNNSNNNIPPGTVPLAQHLNNHHHVHNHGRRLSQRNGNGTHVPNAATVPSLPQQQHQPQHQRTGSSVGGASSVGTSEDGEDTSSLAAEDEEDYQTSIVEQLSAIEKPEVIDVTSRSAKINWVAPSITDTLLINMRDLRYNVLLSDTGKQCKYKSLYMGEAYECIVQDLQPGQEYLVRVQVHYQKLQGTVSEPTEFKTPPCEPDQPLPLKLVSRSKSSINLRWSAPNANGAPITHYLLEYDEGKGNALHFVELVKTKTKHYAINKLQATTVYCFRLAAINEMGQSQYSEVSSYSTAGNPPTAPKAPTLHAWSSNSIHLLWERRAQDGDFLLQMQDPDTGHGYLIIYKGGDTQYECLKLRRATTYQFRLRAENDAGVSPWSHEVSYKTAAERPGRPGKPHAKGKIHGTHFKARWEPPSDTGGGDILCYHLEINAGPKFERIYTGAEAEAMCERLQPGTTYQLRTYCEGPGGHSPFSDIGHVTTEAVVPAAPPPPHFESPPTPYVALLRLSQPDYNGGAPVLEFEAQVRSLQERSDAAEPPPTTTVYRGKQDYFVAQQLMPGCVYETQVRAINRIGAGPWSQWFRFTAAAAPPAAPEALRVLVKSATYVQVSWQAPALDNGAPISAYSLQCASQARSEDESDPEAETETEVETEDQQDTASPVNTDFHSCYHGLQTSTDLRQLAPFTRYFFRLFASNVAGDGPMTSWVSVRTPAAVPAAPHMQGYEFTANEVTLNWTEPASHGSSISSYNIEYGERTIATPDACTRYTVTGLTPETGYKFRVQAVNSVGAGSFSAYAKLTTQPAPPAPPTLECSGAGHNYIKLKWGDVGRNVDFTKYYVEMYVTRAKQFQVVYAGTNCMCKVHKLQERTAYTFRIYAHTDRAGDGDYSEEFMFETSATLPANIKAPRVVHENSVCLLTTEHAPNMPGLGMQLTLEWQHSKNSFHDRVEYELQYAVLSSEEPMEANATTSASPKARSSSSGSNNSAPVALSNQDYRQLYRGPDTKFTIDNLAAGTCYQFRVCPVRLTAVGDLLYGQPSSALRYQVPSDLDASLAACHHLHALPSGGPTPLPPTLGATQRSSRKPAAASNGGNALHPRSISASAIGSSSSSGSGDVMHLSRLPQELTASNFNACGDPLHLHHHHHHHHHQPLSSGVASASSLRLRGNSSSHHIHHQHHSHHSHHMHHAHHPHGAGATTNALTTHSSTAQHGPLRRFVAKLCAVYTNRKRFSDQEKAVIFVVSFLFVTFLVATLVNMVWG</sequence>
<feature type="region of interest" description="Disordered" evidence="1">
    <location>
        <begin position="1537"/>
        <end position="1591"/>
    </location>
</feature>
<feature type="region of interest" description="Disordered" evidence="1">
    <location>
        <begin position="1"/>
        <end position="148"/>
    </location>
</feature>
<dbReference type="CDD" id="cd00063">
    <property type="entry name" value="FN3"/>
    <property type="match status" value="8"/>
</dbReference>
<proteinExistence type="predicted"/>
<feature type="region of interest" description="Disordered" evidence="1">
    <location>
        <begin position="167"/>
        <end position="253"/>
    </location>
</feature>
<name>A0A6J2U8I8_DROLE</name>
<feature type="compositionally biased region" description="Low complexity" evidence="1">
    <location>
        <begin position="216"/>
        <end position="232"/>
    </location>
</feature>
<feature type="compositionally biased region" description="Low complexity" evidence="1">
    <location>
        <begin position="108"/>
        <end position="142"/>
    </location>
</feature>
<dbReference type="Pfam" id="PF00041">
    <property type="entry name" value="fn3"/>
    <property type="match status" value="4"/>
</dbReference>
<feature type="region of interest" description="Disordered" evidence="1">
    <location>
        <begin position="374"/>
        <end position="573"/>
    </location>
</feature>
<gene>
    <name evidence="5" type="primary">LOC115631942</name>
</gene>
<feature type="compositionally biased region" description="Polar residues" evidence="1">
    <location>
        <begin position="461"/>
        <end position="471"/>
    </location>
</feature>
<feature type="domain" description="Fibronectin type-III" evidence="3">
    <location>
        <begin position="780"/>
        <end position="868"/>
    </location>
</feature>
<feature type="compositionally biased region" description="Low complexity" evidence="1">
    <location>
        <begin position="12"/>
        <end position="79"/>
    </location>
</feature>
<dbReference type="Gene3D" id="2.60.40.10">
    <property type="entry name" value="Immunoglobulins"/>
    <property type="match status" value="9"/>
</dbReference>
<dbReference type="InterPro" id="IPR036116">
    <property type="entry name" value="FN3_sf"/>
</dbReference>
<reference evidence="5" key="1">
    <citation type="submission" date="2025-08" db="UniProtKB">
        <authorList>
            <consortium name="RefSeq"/>
        </authorList>
    </citation>
    <scope>IDENTIFICATION</scope>
    <source>
        <strain evidence="5">11010-0011.00</strain>
        <tissue evidence="5">Whole body</tissue>
    </source>
</reference>
<evidence type="ECO:0000256" key="1">
    <source>
        <dbReference type="SAM" id="MobiDB-lite"/>
    </source>
</evidence>
<feature type="compositionally biased region" description="Low complexity" evidence="1">
    <location>
        <begin position="1442"/>
        <end position="1464"/>
    </location>
</feature>
<feature type="domain" description="Fibronectin type-III" evidence="3">
    <location>
        <begin position="683"/>
        <end position="776"/>
    </location>
</feature>
<evidence type="ECO:0000259" key="3">
    <source>
        <dbReference type="PROSITE" id="PS50853"/>
    </source>
</evidence>